<dbReference type="GO" id="GO:0010468">
    <property type="term" value="P:regulation of gene expression"/>
    <property type="evidence" value="ECO:0007669"/>
    <property type="project" value="TreeGrafter"/>
</dbReference>
<dbReference type="InParanoid" id="G0NIC8"/>
<sequence length="79" mass="8477">MAGTGLVAGIPYQKFAQEADSMVHVGAGSIHWVQAIGHATSSQIAAAAIEYDNVQQERLMQHVPLMTSLVNIANKQKFV</sequence>
<protein>
    <submittedName>
        <fullName evidence="4">Uncharacterized protein</fullName>
    </submittedName>
</protein>
<comment type="similarity">
    <text evidence="3">Belongs to the UTX family.</text>
</comment>
<dbReference type="GO" id="GO:0044666">
    <property type="term" value="C:MLL3/4 complex"/>
    <property type="evidence" value="ECO:0007669"/>
    <property type="project" value="TreeGrafter"/>
</dbReference>
<dbReference type="STRING" id="135651.G0NIC8"/>
<evidence type="ECO:0000313" key="4">
    <source>
        <dbReference type="EMBL" id="EGT31763.1"/>
    </source>
</evidence>
<dbReference type="GO" id="GO:0031490">
    <property type="term" value="F:chromatin DNA binding"/>
    <property type="evidence" value="ECO:0007669"/>
    <property type="project" value="TreeGrafter"/>
</dbReference>
<dbReference type="PANTHER" id="PTHR14017:SF1">
    <property type="entry name" value="LD02225P"/>
    <property type="match status" value="1"/>
</dbReference>
<comment type="subcellular location">
    <subcellularLocation>
        <location evidence="1">Nucleus</location>
    </subcellularLocation>
</comment>
<dbReference type="PANTHER" id="PTHR14017">
    <property type="entry name" value="LYSINE-SPECIFIC DEMETHYLASE"/>
    <property type="match status" value="1"/>
</dbReference>
<dbReference type="GO" id="GO:0071558">
    <property type="term" value="F:histone H3K27me2/H3K27me3 demethylase activity"/>
    <property type="evidence" value="ECO:0007669"/>
    <property type="project" value="TreeGrafter"/>
</dbReference>
<proteinExistence type="inferred from homology"/>
<dbReference type="AlphaFoldDB" id="G0NIC8"/>
<evidence type="ECO:0000256" key="2">
    <source>
        <dbReference type="ARBA" id="ARBA00023242"/>
    </source>
</evidence>
<name>G0NIC8_CAEBE</name>
<keyword evidence="2" id="KW-0539">Nucleus</keyword>
<gene>
    <name evidence="4" type="ORF">CAEBREN_12712</name>
</gene>
<evidence type="ECO:0000256" key="3">
    <source>
        <dbReference type="ARBA" id="ARBA00034483"/>
    </source>
</evidence>
<accession>G0NIC8</accession>
<organism evidence="5">
    <name type="scientific">Caenorhabditis brenneri</name>
    <name type="common">Nematode worm</name>
    <dbReference type="NCBI Taxonomy" id="135651"/>
    <lineage>
        <taxon>Eukaryota</taxon>
        <taxon>Metazoa</taxon>
        <taxon>Ecdysozoa</taxon>
        <taxon>Nematoda</taxon>
        <taxon>Chromadorea</taxon>
        <taxon>Rhabditida</taxon>
        <taxon>Rhabditina</taxon>
        <taxon>Rhabditomorpha</taxon>
        <taxon>Rhabditoidea</taxon>
        <taxon>Rhabditidae</taxon>
        <taxon>Peloderinae</taxon>
        <taxon>Caenorhabditis</taxon>
    </lineage>
</organism>
<dbReference type="Gene3D" id="2.60.120.650">
    <property type="entry name" value="Cupin"/>
    <property type="match status" value="1"/>
</dbReference>
<dbReference type="InterPro" id="IPR051630">
    <property type="entry name" value="Corepressor-Demethylase"/>
</dbReference>
<keyword evidence="5" id="KW-1185">Reference proteome</keyword>
<dbReference type="HOGENOM" id="CLU_2608127_0_0_1"/>
<dbReference type="GO" id="GO:0000978">
    <property type="term" value="F:RNA polymerase II cis-regulatory region sequence-specific DNA binding"/>
    <property type="evidence" value="ECO:0007669"/>
    <property type="project" value="TreeGrafter"/>
</dbReference>
<dbReference type="EMBL" id="GL379889">
    <property type="protein sequence ID" value="EGT31763.1"/>
    <property type="molecule type" value="Genomic_DNA"/>
</dbReference>
<evidence type="ECO:0000256" key="1">
    <source>
        <dbReference type="ARBA" id="ARBA00004123"/>
    </source>
</evidence>
<evidence type="ECO:0000313" key="5">
    <source>
        <dbReference type="Proteomes" id="UP000008068"/>
    </source>
</evidence>
<dbReference type="Proteomes" id="UP000008068">
    <property type="component" value="Unassembled WGS sequence"/>
</dbReference>
<reference evidence="5" key="1">
    <citation type="submission" date="2011-07" db="EMBL/GenBank/DDBJ databases">
        <authorList>
            <consortium name="Caenorhabditis brenneri Sequencing and Analysis Consortium"/>
            <person name="Wilson R.K."/>
        </authorList>
    </citation>
    <scope>NUCLEOTIDE SEQUENCE [LARGE SCALE GENOMIC DNA]</scope>
    <source>
        <strain evidence="5">PB2801</strain>
    </source>
</reference>